<dbReference type="EMBL" id="JAFIRN010000002">
    <property type="protein sequence ID" value="KAG5854835.1"/>
    <property type="molecule type" value="Genomic_DNA"/>
</dbReference>
<evidence type="ECO:0000313" key="3">
    <source>
        <dbReference type="Proteomes" id="UP001044222"/>
    </source>
</evidence>
<comment type="caution">
    <text evidence="2">The sequence shown here is derived from an EMBL/GenBank/DDBJ whole genome shotgun (WGS) entry which is preliminary data.</text>
</comment>
<keyword evidence="3" id="KW-1185">Reference proteome</keyword>
<dbReference type="Proteomes" id="UP001044222">
    <property type="component" value="Unassembled WGS sequence"/>
</dbReference>
<feature type="region of interest" description="Disordered" evidence="1">
    <location>
        <begin position="112"/>
        <end position="161"/>
    </location>
</feature>
<sequence length="161" mass="16528">METSRPCSSPGPGLETTGIESTVRSEGAPATCHTTCDHAAFRWSKPNHACRRRSLAASAAASILAASSPVAARSHCAMVNRCCGISSELPVGASSAPRLASGAAYSLARGLGWGGGVEDSEGESQGRLWKEPENSPSPPSLSLPPSCHPRGEATRRHGPSP</sequence>
<feature type="region of interest" description="Disordered" evidence="1">
    <location>
        <begin position="1"/>
        <end position="24"/>
    </location>
</feature>
<reference evidence="2" key="1">
    <citation type="submission" date="2021-01" db="EMBL/GenBank/DDBJ databases">
        <title>A chromosome-scale assembly of European eel, Anguilla anguilla.</title>
        <authorList>
            <person name="Henkel C."/>
            <person name="Jong-Raadsen S.A."/>
            <person name="Dufour S."/>
            <person name="Weltzien F.-A."/>
            <person name="Palstra A.P."/>
            <person name="Pelster B."/>
            <person name="Spaink H.P."/>
            <person name="Van Den Thillart G.E."/>
            <person name="Jansen H."/>
            <person name="Zahm M."/>
            <person name="Klopp C."/>
            <person name="Cedric C."/>
            <person name="Louis A."/>
            <person name="Berthelot C."/>
            <person name="Parey E."/>
            <person name="Roest Crollius H."/>
            <person name="Montfort J."/>
            <person name="Robinson-Rechavi M."/>
            <person name="Bucao C."/>
            <person name="Bouchez O."/>
            <person name="Gislard M."/>
            <person name="Lluch J."/>
            <person name="Milhes M."/>
            <person name="Lampietro C."/>
            <person name="Lopez Roques C."/>
            <person name="Donnadieu C."/>
            <person name="Braasch I."/>
            <person name="Desvignes T."/>
            <person name="Postlethwait J."/>
            <person name="Bobe J."/>
            <person name="Guiguen Y."/>
            <person name="Dirks R."/>
        </authorList>
    </citation>
    <scope>NUCLEOTIDE SEQUENCE</scope>
    <source>
        <strain evidence="2">Tag_6206</strain>
        <tissue evidence="2">Liver</tissue>
    </source>
</reference>
<proteinExistence type="predicted"/>
<accession>A0A9D3S4R8</accession>
<gene>
    <name evidence="2" type="ORF">ANANG_G00042040</name>
</gene>
<dbReference type="AlphaFoldDB" id="A0A9D3S4R8"/>
<protein>
    <submittedName>
        <fullName evidence="2">Uncharacterized protein</fullName>
    </submittedName>
</protein>
<name>A0A9D3S4R8_ANGAN</name>
<evidence type="ECO:0000256" key="1">
    <source>
        <dbReference type="SAM" id="MobiDB-lite"/>
    </source>
</evidence>
<evidence type="ECO:0000313" key="2">
    <source>
        <dbReference type="EMBL" id="KAG5854835.1"/>
    </source>
</evidence>
<organism evidence="2 3">
    <name type="scientific">Anguilla anguilla</name>
    <name type="common">European freshwater eel</name>
    <name type="synonym">Muraena anguilla</name>
    <dbReference type="NCBI Taxonomy" id="7936"/>
    <lineage>
        <taxon>Eukaryota</taxon>
        <taxon>Metazoa</taxon>
        <taxon>Chordata</taxon>
        <taxon>Craniata</taxon>
        <taxon>Vertebrata</taxon>
        <taxon>Euteleostomi</taxon>
        <taxon>Actinopterygii</taxon>
        <taxon>Neopterygii</taxon>
        <taxon>Teleostei</taxon>
        <taxon>Anguilliformes</taxon>
        <taxon>Anguillidae</taxon>
        <taxon>Anguilla</taxon>
    </lineage>
</organism>